<evidence type="ECO:0008006" key="3">
    <source>
        <dbReference type="Google" id="ProtNLM"/>
    </source>
</evidence>
<protein>
    <recommendedName>
        <fullName evidence="3">Clr5 domain-containing protein</fullName>
    </recommendedName>
</protein>
<reference evidence="1 2" key="1">
    <citation type="submission" date="2024-07" db="EMBL/GenBank/DDBJ databases">
        <title>Section-level genome sequencing and comparative genomics of Aspergillus sections Usti and Cavernicolus.</title>
        <authorList>
            <consortium name="Lawrence Berkeley National Laboratory"/>
            <person name="Nybo J.L."/>
            <person name="Vesth T.C."/>
            <person name="Theobald S."/>
            <person name="Frisvad J.C."/>
            <person name="Larsen T.O."/>
            <person name="Kjaerboelling I."/>
            <person name="Rothschild-Mancinelli K."/>
            <person name="Lyhne E.K."/>
            <person name="Kogle M.E."/>
            <person name="Barry K."/>
            <person name="Clum A."/>
            <person name="Na H."/>
            <person name="Ledsgaard L."/>
            <person name="Lin J."/>
            <person name="Lipzen A."/>
            <person name="Kuo A."/>
            <person name="Riley R."/>
            <person name="Mondo S."/>
            <person name="Labutti K."/>
            <person name="Haridas S."/>
            <person name="Pangalinan J."/>
            <person name="Salamov A.A."/>
            <person name="Simmons B.A."/>
            <person name="Magnuson J.K."/>
            <person name="Chen J."/>
            <person name="Drula E."/>
            <person name="Henrissat B."/>
            <person name="Wiebenga A."/>
            <person name="Lubbers R.J."/>
            <person name="Gomes A.C."/>
            <person name="Macurrencykelacurrency M.R."/>
            <person name="Stajich J."/>
            <person name="Grigoriev I.V."/>
            <person name="Mortensen U.H."/>
            <person name="De Vries R.P."/>
            <person name="Baker S.E."/>
            <person name="Andersen M.R."/>
        </authorList>
    </citation>
    <scope>NUCLEOTIDE SEQUENCE [LARGE SCALE GENOMIC DNA]</scope>
    <source>
        <strain evidence="1 2">CBS 449.75</strain>
    </source>
</reference>
<proteinExistence type="predicted"/>
<sequence>MRQMQEDEGFRPSVSMYKAHLSKWALYKRNRKQDVIAMLSLKQIRDSAGKSSTIFRSGKQVNMQKLYSYLRRKRLDTRAFEGVENDDMIRMAGHIYARTPSPLSMASNLVSATGSLGFKETILRSISRGYTYWISERAEVTSPMPDIFHSAQIRSLNSIDIVSLLLQHVLKLFQQSRFSKGGSYVRAAFVFIEFHIEGLSKFVRRDEQPLSWIFGLWALLTSGLPSELSQMLLAHFMKLSRAYFPEMHPMSEILRCLFNAHKEGHENFLSFIFSTWADAINALRALLQTSGLDAEVCLSHNLYMGDINGHFQFQDDISEFRRTETIESWHQRVKELSFVLCNNRQLYQPSPSHTHVLTLMWLRRSLVKAVDATRSSHRYVQGYTQQVDSKNFLVKTASVTRLELSVGRRDHSSESEDIRVLSGDVYQVRHLHGPRPGEDSDTFMGKHNLDTHNFEILKNKCRATSGIETDKATWLRWLQILEESLIGPWERRQRLESVVLHQDLRGKGLICTSISTKDGEVGIRKMAKKEENPESSLDTGWMLIDEALFQN</sequence>
<name>A0ABR4LI90_9EURO</name>
<gene>
    <name evidence="1" type="ORF">BJX67DRAFT_224605</name>
</gene>
<dbReference type="Proteomes" id="UP001610432">
    <property type="component" value="Unassembled WGS sequence"/>
</dbReference>
<dbReference type="GeneID" id="98140879"/>
<evidence type="ECO:0000313" key="1">
    <source>
        <dbReference type="EMBL" id="KAL2864230.1"/>
    </source>
</evidence>
<evidence type="ECO:0000313" key="2">
    <source>
        <dbReference type="Proteomes" id="UP001610432"/>
    </source>
</evidence>
<accession>A0ABR4LI90</accession>
<organism evidence="1 2">
    <name type="scientific">Aspergillus lucknowensis</name>
    <dbReference type="NCBI Taxonomy" id="176173"/>
    <lineage>
        <taxon>Eukaryota</taxon>
        <taxon>Fungi</taxon>
        <taxon>Dikarya</taxon>
        <taxon>Ascomycota</taxon>
        <taxon>Pezizomycotina</taxon>
        <taxon>Eurotiomycetes</taxon>
        <taxon>Eurotiomycetidae</taxon>
        <taxon>Eurotiales</taxon>
        <taxon>Aspergillaceae</taxon>
        <taxon>Aspergillus</taxon>
        <taxon>Aspergillus subgen. Nidulantes</taxon>
    </lineage>
</organism>
<dbReference type="EMBL" id="JBFXLQ010000042">
    <property type="protein sequence ID" value="KAL2864230.1"/>
    <property type="molecule type" value="Genomic_DNA"/>
</dbReference>
<keyword evidence="2" id="KW-1185">Reference proteome</keyword>
<dbReference type="RefSeq" id="XP_070883209.1">
    <property type="nucleotide sequence ID" value="XM_071025807.1"/>
</dbReference>
<comment type="caution">
    <text evidence="1">The sequence shown here is derived from an EMBL/GenBank/DDBJ whole genome shotgun (WGS) entry which is preliminary data.</text>
</comment>